<dbReference type="Proteomes" id="UP000634522">
    <property type="component" value="Unassembled WGS sequence"/>
</dbReference>
<keyword evidence="2" id="KW-1185">Reference proteome</keyword>
<dbReference type="RefSeq" id="WP_169137713.1">
    <property type="nucleotide sequence ID" value="NZ_WTVS01000004.1"/>
</dbReference>
<gene>
    <name evidence="1" type="ORF">GPA27_03025</name>
</gene>
<evidence type="ECO:0000313" key="2">
    <source>
        <dbReference type="Proteomes" id="UP000634522"/>
    </source>
</evidence>
<protein>
    <submittedName>
        <fullName evidence="1">Uncharacterized protein</fullName>
    </submittedName>
</protein>
<sequence>MNAPMILPWLARKWGVSEERTLALWNEACVDADHVIGANRDSAYWGHAKARWIDLLDQDVIARYPVTETPWIMMRLNLLRLLASVRIWFVGHGFASAY</sequence>
<accession>A0ABX1NAW9</accession>
<evidence type="ECO:0000313" key="1">
    <source>
        <dbReference type="EMBL" id="NMF96368.1"/>
    </source>
</evidence>
<proteinExistence type="predicted"/>
<reference evidence="1 2" key="1">
    <citation type="submission" date="2019-12" db="EMBL/GenBank/DDBJ databases">
        <title>Comparative genomics gives insights into the taxonomy of the Azoarcus-Aromatoleum group and reveals separate origins of nif in the plant-associated Azoarcus and non-plant-associated Aromatoleum sub-groups.</title>
        <authorList>
            <person name="Lafos M."/>
            <person name="Maluk M."/>
            <person name="Batista M."/>
            <person name="Junghare M."/>
            <person name="Carmona M."/>
            <person name="Faoro H."/>
            <person name="Cruz L.M."/>
            <person name="Battistoni F."/>
            <person name="De Souza E."/>
            <person name="Pedrosa F."/>
            <person name="Chen W.-M."/>
            <person name="Poole P.S."/>
            <person name="Dixon R.A."/>
            <person name="James E.K."/>
        </authorList>
    </citation>
    <scope>NUCLEOTIDE SEQUENCE [LARGE SCALE GENOMIC DNA]</scope>
    <source>
        <strain evidence="1 2">T</strain>
    </source>
</reference>
<dbReference type="EMBL" id="WTVS01000004">
    <property type="protein sequence ID" value="NMF96368.1"/>
    <property type="molecule type" value="Genomic_DNA"/>
</dbReference>
<name>A0ABX1NAW9_9RHOO</name>
<organism evidence="1 2">
    <name type="scientific">Aromatoleum toluolicum</name>
    <dbReference type="NCBI Taxonomy" id="90060"/>
    <lineage>
        <taxon>Bacteria</taxon>
        <taxon>Pseudomonadati</taxon>
        <taxon>Pseudomonadota</taxon>
        <taxon>Betaproteobacteria</taxon>
        <taxon>Rhodocyclales</taxon>
        <taxon>Rhodocyclaceae</taxon>
        <taxon>Aromatoleum</taxon>
    </lineage>
</organism>
<comment type="caution">
    <text evidence="1">The sequence shown here is derived from an EMBL/GenBank/DDBJ whole genome shotgun (WGS) entry which is preliminary data.</text>
</comment>